<accession>A0ACC1M1Y3</accession>
<protein>
    <submittedName>
        <fullName evidence="1">Uncharacterized protein</fullName>
    </submittedName>
</protein>
<comment type="caution">
    <text evidence="1">The sequence shown here is derived from an EMBL/GenBank/DDBJ whole genome shotgun (WGS) entry which is preliminary data.</text>
</comment>
<dbReference type="EMBL" id="JANBVB010000758">
    <property type="protein sequence ID" value="KAJ2892331.1"/>
    <property type="molecule type" value="Genomic_DNA"/>
</dbReference>
<gene>
    <name evidence="1" type="ORF">IWW38_003262</name>
</gene>
<proteinExistence type="predicted"/>
<evidence type="ECO:0000313" key="1">
    <source>
        <dbReference type="EMBL" id="KAJ2892331.1"/>
    </source>
</evidence>
<keyword evidence="2" id="KW-1185">Reference proteome</keyword>
<organism evidence="1 2">
    <name type="scientific">Coemansia aciculifera</name>
    <dbReference type="NCBI Taxonomy" id="417176"/>
    <lineage>
        <taxon>Eukaryota</taxon>
        <taxon>Fungi</taxon>
        <taxon>Fungi incertae sedis</taxon>
        <taxon>Zoopagomycota</taxon>
        <taxon>Kickxellomycotina</taxon>
        <taxon>Kickxellomycetes</taxon>
        <taxon>Kickxellales</taxon>
        <taxon>Kickxellaceae</taxon>
        <taxon>Coemansia</taxon>
    </lineage>
</organism>
<name>A0ACC1M1Y3_9FUNG</name>
<sequence>LPVTQGSLPPRWKTIEGPFVQVIATNVPWLSASFLACQRARISDGTIDLVYSGAVSKWQILPYISSSARDNFMNKDGVEHVKARAFILEPTGLRTTSKSAESHRAIQKPDLQHHLASNRASGSGRRGTGGGRPLSMPIFGSIKSKSLGRASERAANSTLPRAPVPVRVRSHAYTTYHQQSAGRNSSLLVQGLVATPPPSVGRPIESLKDIAVVRRETSQQADNAATLNGSVEPVEYLDGLRPPQQAVFSTRSQTEVASMAMNDSAAMATTPPPLQSAMSIGLSGEEMLEMTITRTPIPTSAARAAEVDDTTGGEKLDADEEVGGCKLVGDHGIVDLDGEVAELGPIKIECLANLINIVCPPWLNESQSARVGTMPPLKVPEPIAGSLSRGGSVLSFNV</sequence>
<reference evidence="1" key="1">
    <citation type="submission" date="2022-07" db="EMBL/GenBank/DDBJ databases">
        <title>Phylogenomic reconstructions and comparative analyses of Kickxellomycotina fungi.</title>
        <authorList>
            <person name="Reynolds N.K."/>
            <person name="Stajich J.E."/>
            <person name="Barry K."/>
            <person name="Grigoriev I.V."/>
            <person name="Crous P."/>
            <person name="Smith M.E."/>
        </authorList>
    </citation>
    <scope>NUCLEOTIDE SEQUENCE</scope>
    <source>
        <strain evidence="1">CBS 190363</strain>
    </source>
</reference>
<dbReference type="Proteomes" id="UP001139981">
    <property type="component" value="Unassembled WGS sequence"/>
</dbReference>
<feature type="non-terminal residue" evidence="1">
    <location>
        <position position="1"/>
    </location>
</feature>
<evidence type="ECO:0000313" key="2">
    <source>
        <dbReference type="Proteomes" id="UP001139981"/>
    </source>
</evidence>